<feature type="domain" description="UspA" evidence="3">
    <location>
        <begin position="5"/>
        <end position="144"/>
    </location>
</feature>
<dbReference type="Gene3D" id="3.40.50.620">
    <property type="entry name" value="HUPs"/>
    <property type="match status" value="1"/>
</dbReference>
<dbReference type="Pfam" id="PF00582">
    <property type="entry name" value="Usp"/>
    <property type="match status" value="1"/>
</dbReference>
<proteinExistence type="inferred from homology"/>
<reference evidence="4" key="1">
    <citation type="submission" date="2016-09" db="EMBL/GenBank/DDBJ databases">
        <authorList>
            <person name="Capua I."/>
            <person name="De Benedictis P."/>
            <person name="Joannis T."/>
            <person name="Lombin L.H."/>
            <person name="Cattoli G."/>
        </authorList>
    </citation>
    <scope>NUCLEOTIDE SEQUENCE</scope>
    <source>
        <strain evidence="4">DF1</strain>
    </source>
</reference>
<gene>
    <name evidence="4" type="ORF">BG261_07375</name>
</gene>
<dbReference type="OrthoDB" id="9789668at2"/>
<keyword evidence="2" id="KW-0963">Cytoplasm</keyword>
<dbReference type="Proteomes" id="UP000178622">
    <property type="component" value="Unassembled WGS sequence"/>
</dbReference>
<dbReference type="InterPro" id="IPR006016">
    <property type="entry name" value="UspA"/>
</dbReference>
<dbReference type="PANTHER" id="PTHR46268">
    <property type="entry name" value="STRESS RESPONSE PROTEIN NHAX"/>
    <property type="match status" value="1"/>
</dbReference>
<evidence type="ECO:0000256" key="2">
    <source>
        <dbReference type="PIRNR" id="PIRNR006276"/>
    </source>
</evidence>
<dbReference type="PANTHER" id="PTHR46268:SF6">
    <property type="entry name" value="UNIVERSAL STRESS PROTEIN UP12"/>
    <property type="match status" value="1"/>
</dbReference>
<evidence type="ECO:0000313" key="5">
    <source>
        <dbReference type="Proteomes" id="UP000178622"/>
    </source>
</evidence>
<evidence type="ECO:0000313" key="4">
    <source>
        <dbReference type="EMBL" id="OFI48706.1"/>
    </source>
</evidence>
<keyword evidence="5" id="KW-1185">Reference proteome</keyword>
<dbReference type="RefSeq" id="WP_070793092.1">
    <property type="nucleotide sequence ID" value="NZ_MKIR01000024.1"/>
</dbReference>
<dbReference type="InterPro" id="IPR014729">
    <property type="entry name" value="Rossmann-like_a/b/a_fold"/>
</dbReference>
<reference evidence="4" key="2">
    <citation type="journal article" date="2017" name="Int. J. Syst. Evol. Microbiol.">
        <title>Floricoccus tropicus gen. nov., sp. nov. and Floricoccus penangensis sp. nov. isolated from fresh flowers of durian tree and hibiscus.</title>
        <authorList>
            <person name="Chuah L.O."/>
            <person name="Yap K.P."/>
            <person name="Shamila-Syuhada A.K."/>
            <person name="Thong K.L."/>
            <person name="Ahmad R."/>
            <person name="Liong M.T."/>
            <person name="Rusul G."/>
        </authorList>
    </citation>
    <scope>NUCLEOTIDE SEQUENCE</scope>
    <source>
        <strain evidence="4">DF1</strain>
    </source>
</reference>
<dbReference type="PRINTS" id="PR01438">
    <property type="entry name" value="UNVRSLSTRESS"/>
</dbReference>
<dbReference type="GO" id="GO:0005737">
    <property type="term" value="C:cytoplasm"/>
    <property type="evidence" value="ECO:0007669"/>
    <property type="project" value="UniProtKB-SubCell"/>
</dbReference>
<sequence length="144" mass="15742">MEQEYTKILIGVDGSDEAEKAFTKAVQVAIRNKAELVIVNIIDSRAFQGISGFENVIADDTLKSAKEFVGRYEKIARDAGVENIKTRIEFGSPKVLLSDTVPREEGVDLIMVGSTGLTAIERLLIGSVAEYIIRNAPCDVLVVR</sequence>
<evidence type="ECO:0000256" key="1">
    <source>
        <dbReference type="ARBA" id="ARBA00008791"/>
    </source>
</evidence>
<name>A0A1E8GL66_9LACT</name>
<comment type="similarity">
    <text evidence="1 2">Belongs to the universal stress protein A family.</text>
</comment>
<comment type="caution">
    <text evidence="4">The sequence shown here is derived from an EMBL/GenBank/DDBJ whole genome shotgun (WGS) entry which is preliminary data.</text>
</comment>
<accession>A0A1E8GL66</accession>
<dbReference type="AlphaFoldDB" id="A0A1E8GL66"/>
<dbReference type="PIRSF" id="PIRSF006276">
    <property type="entry name" value="UspA"/>
    <property type="match status" value="1"/>
</dbReference>
<dbReference type="EMBL" id="MKIR01000024">
    <property type="protein sequence ID" value="OFI48706.1"/>
    <property type="molecule type" value="Genomic_DNA"/>
</dbReference>
<protein>
    <recommendedName>
        <fullName evidence="2">Universal stress protein</fullName>
    </recommendedName>
</protein>
<evidence type="ECO:0000259" key="3">
    <source>
        <dbReference type="Pfam" id="PF00582"/>
    </source>
</evidence>
<dbReference type="SUPFAM" id="SSF52402">
    <property type="entry name" value="Adenine nucleotide alpha hydrolases-like"/>
    <property type="match status" value="1"/>
</dbReference>
<organism evidence="4 5">
    <name type="scientific">Floricoccus tropicus</name>
    <dbReference type="NCBI Taxonomy" id="1859473"/>
    <lineage>
        <taxon>Bacteria</taxon>
        <taxon>Bacillati</taxon>
        <taxon>Bacillota</taxon>
        <taxon>Bacilli</taxon>
        <taxon>Lactobacillales</taxon>
        <taxon>Streptococcaceae</taxon>
        <taxon>Floricoccus</taxon>
    </lineage>
</organism>
<dbReference type="CDD" id="cd00293">
    <property type="entry name" value="USP-like"/>
    <property type="match status" value="1"/>
</dbReference>
<dbReference type="InterPro" id="IPR006015">
    <property type="entry name" value="Universal_stress_UspA"/>
</dbReference>
<comment type="subcellular location">
    <subcellularLocation>
        <location evidence="2">Cytoplasm</location>
    </subcellularLocation>
</comment>
<dbReference type="STRING" id="1859473.BG261_07375"/>